<sequence precursor="true">MRKTGKSMLVLVALGTAFFGFNGVNAQAKKVTWHKGIPSTFKTHKYWVTNYKVKTEYGKNYYGRKFISFSYNTGIKAYDFDEINKMYYKNGKGYITDNFINYDSNGVFTPYLSYAKTSKNTYEFKRTKQMSGWPEEHIRFQKSGSSYKVSTKALWNHIDPNIGGNRSEKKWTKLGTFSVLKHATKKSMDKLDQKDPLR</sequence>
<gene>
    <name evidence="2" type="ORF">IWT5_01076</name>
</gene>
<evidence type="ECO:0000256" key="1">
    <source>
        <dbReference type="SAM" id="SignalP"/>
    </source>
</evidence>
<keyword evidence="1" id="KW-0732">Signal</keyword>
<evidence type="ECO:0000313" key="3">
    <source>
        <dbReference type="Proteomes" id="UP000223370"/>
    </source>
</evidence>
<proteinExistence type="predicted"/>
<dbReference type="EMBL" id="BCMJ01000003">
    <property type="protein sequence ID" value="GAX07925.1"/>
    <property type="molecule type" value="Genomic_DNA"/>
</dbReference>
<dbReference type="OrthoDB" id="2292832at2"/>
<evidence type="ECO:0000313" key="2">
    <source>
        <dbReference type="EMBL" id="GAX07925.1"/>
    </source>
</evidence>
<feature type="chain" id="PRO_5039259047" evidence="1">
    <location>
        <begin position="27"/>
        <end position="198"/>
    </location>
</feature>
<dbReference type="RefSeq" id="WP_098824279.1">
    <property type="nucleotide sequence ID" value="NZ_BCMJ01000003.1"/>
</dbReference>
<accession>A0A1Z5J1J3</accession>
<dbReference type="AlphaFoldDB" id="A0A1Z5J1J3"/>
<organism evidence="2 3">
    <name type="scientific">Secundilactobacillus silagincola</name>
    <dbReference type="NCBI Taxonomy" id="1714681"/>
    <lineage>
        <taxon>Bacteria</taxon>
        <taxon>Bacillati</taxon>
        <taxon>Bacillota</taxon>
        <taxon>Bacilli</taxon>
        <taxon>Lactobacillales</taxon>
        <taxon>Lactobacillaceae</taxon>
        <taxon>Secundilactobacillus</taxon>
    </lineage>
</organism>
<protein>
    <submittedName>
        <fullName evidence="2">Uncharacterized protein</fullName>
    </submittedName>
</protein>
<keyword evidence="3" id="KW-1185">Reference proteome</keyword>
<comment type="caution">
    <text evidence="2">The sequence shown here is derived from an EMBL/GenBank/DDBJ whole genome shotgun (WGS) entry which is preliminary data.</text>
</comment>
<reference evidence="2 3" key="1">
    <citation type="submission" date="2015-11" db="EMBL/GenBank/DDBJ databases">
        <title>Draft genome sequences of new species of the genus Lactobacillus isolated from orchardgrass silage.</title>
        <authorList>
            <person name="Tohno M."/>
            <person name="Tanizawa Y."/>
            <person name="Arita M."/>
        </authorList>
    </citation>
    <scope>NUCLEOTIDE SEQUENCE [LARGE SCALE GENOMIC DNA]</scope>
    <source>
        <strain evidence="2 3">IWT5</strain>
    </source>
</reference>
<feature type="signal peptide" evidence="1">
    <location>
        <begin position="1"/>
        <end position="26"/>
    </location>
</feature>
<name>A0A1Z5J1J3_9LACO</name>
<dbReference type="Proteomes" id="UP000223370">
    <property type="component" value="Unassembled WGS sequence"/>
</dbReference>